<protein>
    <submittedName>
        <fullName evidence="3">Polysaccharide deacetylase family protein</fullName>
    </submittedName>
</protein>
<organism evidence="3 4">
    <name type="scientific">Clostridium saudiense</name>
    <dbReference type="NCBI Taxonomy" id="1414720"/>
    <lineage>
        <taxon>Bacteria</taxon>
        <taxon>Bacillati</taxon>
        <taxon>Bacillota</taxon>
        <taxon>Clostridia</taxon>
        <taxon>Eubacteriales</taxon>
        <taxon>Clostridiaceae</taxon>
        <taxon>Clostridium</taxon>
    </lineage>
</organism>
<keyword evidence="1" id="KW-0472">Membrane</keyword>
<dbReference type="InterPro" id="IPR050248">
    <property type="entry name" value="Polysacc_deacetylase_ArnD"/>
</dbReference>
<accession>A0ABS2FHW4</accession>
<reference evidence="3 4" key="1">
    <citation type="journal article" date="2021" name="Sci. Rep.">
        <title>The distribution of antibiotic resistance genes in chicken gut microbiota commensals.</title>
        <authorList>
            <person name="Juricova H."/>
            <person name="Matiasovicova J."/>
            <person name="Kubasova T."/>
            <person name="Cejkova D."/>
            <person name="Rychlik I."/>
        </authorList>
    </citation>
    <scope>NUCLEOTIDE SEQUENCE [LARGE SCALE GENOMIC DNA]</scope>
    <source>
        <strain evidence="3 4">An435</strain>
    </source>
</reference>
<evidence type="ECO:0000259" key="2">
    <source>
        <dbReference type="PROSITE" id="PS51677"/>
    </source>
</evidence>
<evidence type="ECO:0000313" key="4">
    <source>
        <dbReference type="Proteomes" id="UP000767334"/>
    </source>
</evidence>
<name>A0ABS2FHW4_9CLOT</name>
<dbReference type="PROSITE" id="PS51677">
    <property type="entry name" value="NODB"/>
    <property type="match status" value="1"/>
</dbReference>
<keyword evidence="4" id="KW-1185">Reference proteome</keyword>
<evidence type="ECO:0000256" key="1">
    <source>
        <dbReference type="SAM" id="Phobius"/>
    </source>
</evidence>
<proteinExistence type="predicted"/>
<keyword evidence="1" id="KW-0812">Transmembrane</keyword>
<sequence>MKLSKRININIFIMFMVIIVSIIYSGKIQNTIASQSKKVPIYRVSTEEKKIALTFDVNWAENEYIYDILDVLNENNAKGTFFIMGGWVNYSDENREKLMKINEGGHEIGNHSYIHPSFTKISHERMADEIKKTEDIVYAATGSKIKLFRFPSGDYNEDALEYVRSLGYECIQWDVDSIDYKESGAEVEYNRVMKNIKEGSIVLFHNNAKYTPQNLKKIITKLTEEGYEFVTVSELIYDDNYYVDEKGEQIKK</sequence>
<feature type="transmembrane region" description="Helical" evidence="1">
    <location>
        <begin position="7"/>
        <end position="26"/>
    </location>
</feature>
<dbReference type="InterPro" id="IPR011330">
    <property type="entry name" value="Glyco_hydro/deAcase_b/a-brl"/>
</dbReference>
<dbReference type="EMBL" id="JACJLL010000055">
    <property type="protein sequence ID" value="MBM6819637.1"/>
    <property type="molecule type" value="Genomic_DNA"/>
</dbReference>
<feature type="domain" description="NodB homology" evidence="2">
    <location>
        <begin position="49"/>
        <end position="230"/>
    </location>
</feature>
<dbReference type="RefSeq" id="WP_148321622.1">
    <property type="nucleotide sequence ID" value="NZ_JACJLL010000055.1"/>
</dbReference>
<dbReference type="Pfam" id="PF01522">
    <property type="entry name" value="Polysacc_deac_1"/>
    <property type="match status" value="1"/>
</dbReference>
<dbReference type="Proteomes" id="UP000767334">
    <property type="component" value="Unassembled WGS sequence"/>
</dbReference>
<evidence type="ECO:0000313" key="3">
    <source>
        <dbReference type="EMBL" id="MBM6819637.1"/>
    </source>
</evidence>
<dbReference type="SUPFAM" id="SSF88713">
    <property type="entry name" value="Glycoside hydrolase/deacetylase"/>
    <property type="match status" value="1"/>
</dbReference>
<dbReference type="Gene3D" id="3.20.20.370">
    <property type="entry name" value="Glycoside hydrolase/deacetylase"/>
    <property type="match status" value="1"/>
</dbReference>
<dbReference type="PANTHER" id="PTHR10587:SF128">
    <property type="entry name" value="POLYSACCHARIDE DEACETYLASE PDAB-RELATED"/>
    <property type="match status" value="1"/>
</dbReference>
<dbReference type="InterPro" id="IPR002509">
    <property type="entry name" value="NODB_dom"/>
</dbReference>
<gene>
    <name evidence="3" type="ORF">H6A19_09870</name>
</gene>
<dbReference type="PANTHER" id="PTHR10587">
    <property type="entry name" value="GLYCOSYL TRANSFERASE-RELATED"/>
    <property type="match status" value="1"/>
</dbReference>
<comment type="caution">
    <text evidence="3">The sequence shown here is derived from an EMBL/GenBank/DDBJ whole genome shotgun (WGS) entry which is preliminary data.</text>
</comment>
<dbReference type="CDD" id="cd10917">
    <property type="entry name" value="CE4_NodB_like_6s_7s"/>
    <property type="match status" value="1"/>
</dbReference>
<keyword evidence="1" id="KW-1133">Transmembrane helix</keyword>